<dbReference type="EC" id="2.4.1.-" evidence="10"/>
<feature type="transmembrane region" description="Helical" evidence="10">
    <location>
        <begin position="435"/>
        <end position="455"/>
    </location>
</feature>
<dbReference type="GO" id="GO:0006487">
    <property type="term" value="P:protein N-linked glycosylation"/>
    <property type="evidence" value="ECO:0007669"/>
    <property type="project" value="TreeGrafter"/>
</dbReference>
<feature type="transmembrane region" description="Helical" evidence="10">
    <location>
        <begin position="179"/>
        <end position="197"/>
    </location>
</feature>
<name>A0A8J2MCP1_9BILA</name>
<gene>
    <name evidence="11" type="ORF">CJOHNSTONI_LOCUS9827</name>
</gene>
<keyword evidence="4 10" id="KW-0328">Glycosyltransferase</keyword>
<evidence type="ECO:0000256" key="2">
    <source>
        <dbReference type="ARBA" id="ARBA00004922"/>
    </source>
</evidence>
<dbReference type="GO" id="GO:0005789">
    <property type="term" value="C:endoplasmic reticulum membrane"/>
    <property type="evidence" value="ECO:0007669"/>
    <property type="project" value="UniProtKB-SubCell"/>
</dbReference>
<feature type="transmembrane region" description="Helical" evidence="10">
    <location>
        <begin position="218"/>
        <end position="236"/>
    </location>
</feature>
<proteinExistence type="inferred from homology"/>
<evidence type="ECO:0000256" key="10">
    <source>
        <dbReference type="RuleBase" id="RU363110"/>
    </source>
</evidence>
<keyword evidence="5 10" id="KW-0808">Transferase</keyword>
<feature type="transmembrane region" description="Helical" evidence="10">
    <location>
        <begin position="369"/>
        <end position="388"/>
    </location>
</feature>
<keyword evidence="12" id="KW-1185">Reference proteome</keyword>
<evidence type="ECO:0000256" key="1">
    <source>
        <dbReference type="ARBA" id="ARBA00004477"/>
    </source>
</evidence>
<reference evidence="11" key="1">
    <citation type="submission" date="2021-09" db="EMBL/GenBank/DDBJ databases">
        <authorList>
            <consortium name="Pathogen Informatics"/>
        </authorList>
    </citation>
    <scope>NUCLEOTIDE SEQUENCE</scope>
</reference>
<dbReference type="OrthoDB" id="1689333at2759"/>
<keyword evidence="9 10" id="KW-0472">Membrane</keyword>
<dbReference type="Pfam" id="PF03155">
    <property type="entry name" value="Alg6_Alg8"/>
    <property type="match status" value="1"/>
</dbReference>
<comment type="similarity">
    <text evidence="3 10">Belongs to the ALG6/ALG8 glucosyltransferase family.</text>
</comment>
<protein>
    <recommendedName>
        <fullName evidence="10">Alpha-1,3-glucosyltransferase</fullName>
        <ecNumber evidence="10">2.4.1.-</ecNumber>
    </recommendedName>
</protein>
<keyword evidence="7 10" id="KW-0256">Endoplasmic reticulum</keyword>
<dbReference type="InterPro" id="IPR004856">
    <property type="entry name" value="Glyco_trans_ALG6/ALG8"/>
</dbReference>
<evidence type="ECO:0000256" key="6">
    <source>
        <dbReference type="ARBA" id="ARBA00022692"/>
    </source>
</evidence>
<feature type="transmembrane region" description="Helical" evidence="10">
    <location>
        <begin position="493"/>
        <end position="518"/>
    </location>
</feature>
<comment type="pathway">
    <text evidence="2 10">Protein modification; protein glycosylation.</text>
</comment>
<organism evidence="11 12">
    <name type="scientific">Cercopithifilaria johnstoni</name>
    <dbReference type="NCBI Taxonomy" id="2874296"/>
    <lineage>
        <taxon>Eukaryota</taxon>
        <taxon>Metazoa</taxon>
        <taxon>Ecdysozoa</taxon>
        <taxon>Nematoda</taxon>
        <taxon>Chromadorea</taxon>
        <taxon>Rhabditida</taxon>
        <taxon>Spirurina</taxon>
        <taxon>Spiruromorpha</taxon>
        <taxon>Filarioidea</taxon>
        <taxon>Onchocercidae</taxon>
        <taxon>Cercopithifilaria</taxon>
    </lineage>
</organism>
<comment type="caution">
    <text evidence="11">The sequence shown here is derived from an EMBL/GenBank/DDBJ whole genome shotgun (WGS) entry which is preliminary data.</text>
</comment>
<dbReference type="Proteomes" id="UP000746747">
    <property type="component" value="Unassembled WGS sequence"/>
</dbReference>
<sequence length="539" mass="61935">MMAAHSSVSEDQINDLKLLSYLKGFKEEWFQYCCAAVFAIKFLLIPCYRSTDFEVHRNWMAITHTLPICSWYYEDTSQWTLDYPPFFAFFEYFLSQVASKIIPSALVLQKDSYFSSELLYFQRFSVIATDVLYSLSCIFLTKSFSGLCKNDSNVKKNSVATGVFLLANVSLVMIDNIHFQYNGILTSLLLVSLGWIMRKSFLCGALTYCILLNMKHIYLYYAPAYAVYYAINYLFSPGKVFITNGAKLAAILILPFALSFGPFIYLCGPSVLQQIWRRLFPFQRGLTHAYWAPNLWAFYNFADWYFYQILKLTKRLPPNVHSPTYISGLVQEFKHSILPSVSPFGTLLVTLALLSPLTALIPTRHSKNFPILLTLSAFAFFLAGYHVHEKAVILITVPYTILASSDHRFLPSFIVLSVVANVSLFPLFFTSFENILKVSITLCYLFLSISIMRFLCPERSLHFLQKLYLFGLLIVQVYCLVLHQIIFDVNFEFIPLMLTSISTAFGICWIYIELLWIVCFESSKYTGATCTCEKKLKRN</sequence>
<evidence type="ECO:0000256" key="5">
    <source>
        <dbReference type="ARBA" id="ARBA00022679"/>
    </source>
</evidence>
<dbReference type="AlphaFoldDB" id="A0A8J2MCP1"/>
<keyword evidence="6 10" id="KW-0812">Transmembrane</keyword>
<dbReference type="PANTHER" id="PTHR12413:SF2">
    <property type="entry name" value="DOLICHYL PYROPHOSPHATE GLC1MAN9GLCNAC2 ALPHA-1,3-GLUCOSYLTRANSFERASE-RELATED"/>
    <property type="match status" value="1"/>
</dbReference>
<evidence type="ECO:0000256" key="4">
    <source>
        <dbReference type="ARBA" id="ARBA00022676"/>
    </source>
</evidence>
<keyword evidence="8 10" id="KW-1133">Transmembrane helix</keyword>
<evidence type="ECO:0000256" key="7">
    <source>
        <dbReference type="ARBA" id="ARBA00022824"/>
    </source>
</evidence>
<feature type="transmembrane region" description="Helical" evidence="10">
    <location>
        <begin position="409"/>
        <end position="429"/>
    </location>
</feature>
<accession>A0A8J2MCP1</accession>
<dbReference type="GO" id="GO:0042283">
    <property type="term" value="F:dolichyl pyrophosphate Glc1Man9GlcNAc2 alpha-1,3-glucosyltransferase activity"/>
    <property type="evidence" value="ECO:0007669"/>
    <property type="project" value="TreeGrafter"/>
</dbReference>
<evidence type="ECO:0000256" key="8">
    <source>
        <dbReference type="ARBA" id="ARBA00022989"/>
    </source>
</evidence>
<evidence type="ECO:0000256" key="3">
    <source>
        <dbReference type="ARBA" id="ARBA00008715"/>
    </source>
</evidence>
<evidence type="ECO:0000256" key="9">
    <source>
        <dbReference type="ARBA" id="ARBA00023136"/>
    </source>
</evidence>
<evidence type="ECO:0000313" key="11">
    <source>
        <dbReference type="EMBL" id="CAG9540297.1"/>
    </source>
</evidence>
<comment type="subcellular location">
    <subcellularLocation>
        <location evidence="1 10">Endoplasmic reticulum membrane</location>
        <topology evidence="1 10">Multi-pass membrane protein</topology>
    </subcellularLocation>
</comment>
<feature type="transmembrane region" description="Helical" evidence="10">
    <location>
        <begin position="344"/>
        <end position="363"/>
    </location>
</feature>
<evidence type="ECO:0000313" key="12">
    <source>
        <dbReference type="Proteomes" id="UP000746747"/>
    </source>
</evidence>
<dbReference type="EMBL" id="CAKAEH010001931">
    <property type="protein sequence ID" value="CAG9540297.1"/>
    <property type="molecule type" value="Genomic_DNA"/>
</dbReference>
<dbReference type="PANTHER" id="PTHR12413">
    <property type="entry name" value="DOLICHYL GLYCOSYLTRANSFERASE"/>
    <property type="match status" value="1"/>
</dbReference>
<feature type="transmembrane region" description="Helical" evidence="10">
    <location>
        <begin position="248"/>
        <end position="268"/>
    </location>
</feature>
<dbReference type="UniPathway" id="UPA00378"/>
<feature type="transmembrane region" description="Helical" evidence="10">
    <location>
        <begin position="467"/>
        <end position="487"/>
    </location>
</feature>